<dbReference type="Gene3D" id="2.40.50.100">
    <property type="match status" value="1"/>
</dbReference>
<dbReference type="FunFam" id="2.40.50.100:FF:000003">
    <property type="entry name" value="Acetyl-CoA carboxylase biotin carboxyl carrier protein"/>
    <property type="match status" value="1"/>
</dbReference>
<gene>
    <name evidence="3" type="ORF">A6M21_07025</name>
</gene>
<name>A0A1B7LGQ6_9FIRM</name>
<dbReference type="Pfam" id="PF00364">
    <property type="entry name" value="Biotin_lipoyl"/>
    <property type="match status" value="1"/>
</dbReference>
<feature type="domain" description="Lipoyl-binding" evidence="2">
    <location>
        <begin position="1"/>
        <end position="75"/>
    </location>
</feature>
<dbReference type="InterPro" id="IPR000089">
    <property type="entry name" value="Biotin_lipoyl"/>
</dbReference>
<keyword evidence="1" id="KW-0092">Biotin</keyword>
<proteinExistence type="predicted"/>
<dbReference type="AlphaFoldDB" id="A0A1B7LGQ6"/>
<dbReference type="InterPro" id="IPR050709">
    <property type="entry name" value="Biotin_Carboxyl_Carrier/Decarb"/>
</dbReference>
<dbReference type="SUPFAM" id="SSF51230">
    <property type="entry name" value="Single hybrid motif"/>
    <property type="match status" value="1"/>
</dbReference>
<accession>A0A1B7LGQ6</accession>
<dbReference type="PROSITE" id="PS50968">
    <property type="entry name" value="BIOTINYL_LIPOYL"/>
    <property type="match status" value="1"/>
</dbReference>
<evidence type="ECO:0000313" key="4">
    <source>
        <dbReference type="Proteomes" id="UP000078532"/>
    </source>
</evidence>
<dbReference type="STRING" id="1838280.A6M21_07025"/>
<dbReference type="Proteomes" id="UP000078532">
    <property type="component" value="Unassembled WGS sequence"/>
</dbReference>
<evidence type="ECO:0000259" key="2">
    <source>
        <dbReference type="PROSITE" id="PS50968"/>
    </source>
</evidence>
<dbReference type="RefSeq" id="WP_066667055.1">
    <property type="nucleotide sequence ID" value="NZ_LYVF01000069.1"/>
</dbReference>
<organism evidence="3 4">
    <name type="scientific">Desulfotomaculum copahuensis</name>
    <dbReference type="NCBI Taxonomy" id="1838280"/>
    <lineage>
        <taxon>Bacteria</taxon>
        <taxon>Bacillati</taxon>
        <taxon>Bacillota</taxon>
        <taxon>Clostridia</taxon>
        <taxon>Eubacteriales</taxon>
        <taxon>Desulfotomaculaceae</taxon>
        <taxon>Desulfotomaculum</taxon>
    </lineage>
</organism>
<keyword evidence="4" id="KW-1185">Reference proteome</keyword>
<dbReference type="PANTHER" id="PTHR45266">
    <property type="entry name" value="OXALOACETATE DECARBOXYLASE ALPHA CHAIN"/>
    <property type="match status" value="1"/>
</dbReference>
<dbReference type="CDD" id="cd06850">
    <property type="entry name" value="biotinyl_domain"/>
    <property type="match status" value="1"/>
</dbReference>
<dbReference type="EMBL" id="LYVF01000069">
    <property type="protein sequence ID" value="OAT85285.1"/>
    <property type="molecule type" value="Genomic_DNA"/>
</dbReference>
<evidence type="ECO:0000313" key="3">
    <source>
        <dbReference type="EMBL" id="OAT85285.1"/>
    </source>
</evidence>
<protein>
    <recommendedName>
        <fullName evidence="2">Lipoyl-binding domain-containing protein</fullName>
    </recommendedName>
</protein>
<reference evidence="3 4" key="1">
    <citation type="submission" date="2016-04" db="EMBL/GenBank/DDBJ databases">
        <authorList>
            <person name="Evans L.H."/>
            <person name="Alamgir A."/>
            <person name="Owens N."/>
            <person name="Weber N.D."/>
            <person name="Virtaneva K."/>
            <person name="Barbian K."/>
            <person name="Babar A."/>
            <person name="Rosenke K."/>
        </authorList>
    </citation>
    <scope>NUCLEOTIDE SEQUENCE [LARGE SCALE GENOMIC DNA]</scope>
    <source>
        <strain evidence="3 4">LMa1</strain>
    </source>
</reference>
<dbReference type="InterPro" id="IPR011053">
    <property type="entry name" value="Single_hybrid_motif"/>
</dbReference>
<evidence type="ECO:0000256" key="1">
    <source>
        <dbReference type="ARBA" id="ARBA00023267"/>
    </source>
</evidence>
<comment type="caution">
    <text evidence="3">The sequence shown here is derived from an EMBL/GenBank/DDBJ whole genome shotgun (WGS) entry which is preliminary data.</text>
</comment>
<dbReference type="OrthoDB" id="9812676at2"/>
<dbReference type="PANTHER" id="PTHR45266:SF3">
    <property type="entry name" value="OXALOACETATE DECARBOXYLASE ALPHA CHAIN"/>
    <property type="match status" value="1"/>
</dbReference>
<sequence>MSENNRKTIASPVPGKVAEVKTKPGDQVKRGDLLLIVEAMKMYNRVLTPYDGVVREVAVSAGQKVNTSDPLVVIEV</sequence>